<evidence type="ECO:0000313" key="2">
    <source>
        <dbReference type="EMBL" id="KFZ29907.1"/>
    </source>
</evidence>
<proteinExistence type="predicted"/>
<sequence length="188" mass="21535">MDWKSFIAQIIDSLAWPGVVIILVILLREKVAELIPRLKRFKHKETEIEFTEGITELVQEREAAGIEEQEIPRSEEYQDQFGFLTRLAAISPRSAVLESFRAVESAAAKKAARIYPEIESSHSRSPLQLHKILKGEVLSKQEYYQFNQLRKLRNEAAHAEDFDIRGLPIEAYIDIALSLAARLEADYP</sequence>
<organism evidence="2 3">
    <name type="scientific">Pseudidiomarina atlantica</name>
    <dbReference type="NCBI Taxonomy" id="1517416"/>
    <lineage>
        <taxon>Bacteria</taxon>
        <taxon>Pseudomonadati</taxon>
        <taxon>Pseudomonadota</taxon>
        <taxon>Gammaproteobacteria</taxon>
        <taxon>Alteromonadales</taxon>
        <taxon>Idiomarinaceae</taxon>
        <taxon>Pseudidiomarina</taxon>
    </lineage>
</organism>
<feature type="transmembrane region" description="Helical" evidence="1">
    <location>
        <begin position="6"/>
        <end position="27"/>
    </location>
</feature>
<evidence type="ECO:0000313" key="3">
    <source>
        <dbReference type="Proteomes" id="UP000053718"/>
    </source>
</evidence>
<keyword evidence="1" id="KW-0472">Membrane</keyword>
<name>A0A094IS06_9GAMM</name>
<keyword evidence="3" id="KW-1185">Reference proteome</keyword>
<keyword evidence="1" id="KW-0812">Transmembrane</keyword>
<dbReference type="STRING" id="1517416.IDAT_02115"/>
<reference evidence="2 3" key="1">
    <citation type="submission" date="2014-06" db="EMBL/GenBank/DDBJ databases">
        <title>Draft genome sequence of Idiomarina sp. MCCC 1A10513.</title>
        <authorList>
            <person name="Du J."/>
            <person name="Lai Q."/>
            <person name="Shao Z."/>
        </authorList>
    </citation>
    <scope>NUCLEOTIDE SEQUENCE [LARGE SCALE GENOMIC DNA]</scope>
    <source>
        <strain evidence="2 3">MCCC 1A10513</strain>
    </source>
</reference>
<protein>
    <recommendedName>
        <fullName evidence="4">DUF4145 domain-containing protein</fullName>
    </recommendedName>
</protein>
<dbReference type="RefSeq" id="WP_034729834.1">
    <property type="nucleotide sequence ID" value="NZ_JPIN01000001.1"/>
</dbReference>
<dbReference type="Proteomes" id="UP000053718">
    <property type="component" value="Unassembled WGS sequence"/>
</dbReference>
<keyword evidence="1" id="KW-1133">Transmembrane helix</keyword>
<accession>A0A094IS06</accession>
<dbReference type="AlphaFoldDB" id="A0A094IS06"/>
<evidence type="ECO:0008006" key="4">
    <source>
        <dbReference type="Google" id="ProtNLM"/>
    </source>
</evidence>
<evidence type="ECO:0000256" key="1">
    <source>
        <dbReference type="SAM" id="Phobius"/>
    </source>
</evidence>
<gene>
    <name evidence="2" type="ORF">IDAT_02115</name>
</gene>
<dbReference type="EMBL" id="JPIN01000001">
    <property type="protein sequence ID" value="KFZ29907.1"/>
    <property type="molecule type" value="Genomic_DNA"/>
</dbReference>
<comment type="caution">
    <text evidence="2">The sequence shown here is derived from an EMBL/GenBank/DDBJ whole genome shotgun (WGS) entry which is preliminary data.</text>
</comment>
<dbReference type="OrthoDB" id="7840545at2"/>
<dbReference type="eggNOG" id="ENOG50331AW">
    <property type="taxonomic scope" value="Bacteria"/>
</dbReference>